<sequence>MAESAASRPSTIKAGVEGGEEKKRNGKPHVSLGGAADRKKRESTTERLTGSRGDATDDGGAGAQHEDPETSTSGAGGTQREFRPRSGKSVAFPDKTQKSHHAKRGCVNISARSRVITEQGHLELHQEDIESDPKMVAKRRSPNVQPCIMSASVRLSQRRALSRLSGSGMHQCSDIRNCAYL</sequence>
<comment type="caution">
    <text evidence="2">The sequence shown here is derived from an EMBL/GenBank/DDBJ whole genome shotgun (WGS) entry which is preliminary data.</text>
</comment>
<proteinExistence type="predicted"/>
<feature type="region of interest" description="Disordered" evidence="1">
    <location>
        <begin position="1"/>
        <end position="107"/>
    </location>
</feature>
<name>A0AAV7MMU5_PLEWA</name>
<evidence type="ECO:0000313" key="3">
    <source>
        <dbReference type="Proteomes" id="UP001066276"/>
    </source>
</evidence>
<dbReference type="AlphaFoldDB" id="A0AAV7MMU5"/>
<dbReference type="EMBL" id="JANPWB010000014">
    <property type="protein sequence ID" value="KAJ1102343.1"/>
    <property type="molecule type" value="Genomic_DNA"/>
</dbReference>
<evidence type="ECO:0000313" key="2">
    <source>
        <dbReference type="EMBL" id="KAJ1102343.1"/>
    </source>
</evidence>
<organism evidence="2 3">
    <name type="scientific">Pleurodeles waltl</name>
    <name type="common">Iberian ribbed newt</name>
    <dbReference type="NCBI Taxonomy" id="8319"/>
    <lineage>
        <taxon>Eukaryota</taxon>
        <taxon>Metazoa</taxon>
        <taxon>Chordata</taxon>
        <taxon>Craniata</taxon>
        <taxon>Vertebrata</taxon>
        <taxon>Euteleostomi</taxon>
        <taxon>Amphibia</taxon>
        <taxon>Batrachia</taxon>
        <taxon>Caudata</taxon>
        <taxon>Salamandroidea</taxon>
        <taxon>Salamandridae</taxon>
        <taxon>Pleurodelinae</taxon>
        <taxon>Pleurodeles</taxon>
    </lineage>
</organism>
<dbReference type="Proteomes" id="UP001066276">
    <property type="component" value="Chromosome 10"/>
</dbReference>
<reference evidence="2" key="1">
    <citation type="journal article" date="2022" name="bioRxiv">
        <title>Sequencing and chromosome-scale assembly of the giantPleurodeles waltlgenome.</title>
        <authorList>
            <person name="Brown T."/>
            <person name="Elewa A."/>
            <person name="Iarovenko S."/>
            <person name="Subramanian E."/>
            <person name="Araus A.J."/>
            <person name="Petzold A."/>
            <person name="Susuki M."/>
            <person name="Suzuki K.-i.T."/>
            <person name="Hayashi T."/>
            <person name="Toyoda A."/>
            <person name="Oliveira C."/>
            <person name="Osipova E."/>
            <person name="Leigh N.D."/>
            <person name="Simon A."/>
            <person name="Yun M.H."/>
        </authorList>
    </citation>
    <scope>NUCLEOTIDE SEQUENCE</scope>
    <source>
        <strain evidence="2">20211129_DDA</strain>
        <tissue evidence="2">Liver</tissue>
    </source>
</reference>
<gene>
    <name evidence="2" type="ORF">NDU88_007394</name>
</gene>
<protein>
    <submittedName>
        <fullName evidence="2">Uncharacterized protein</fullName>
    </submittedName>
</protein>
<evidence type="ECO:0000256" key="1">
    <source>
        <dbReference type="SAM" id="MobiDB-lite"/>
    </source>
</evidence>
<accession>A0AAV7MMU5</accession>
<keyword evidence="3" id="KW-1185">Reference proteome</keyword>
<feature type="compositionally biased region" description="Basic and acidic residues" evidence="1">
    <location>
        <begin position="36"/>
        <end position="45"/>
    </location>
</feature>